<keyword evidence="7" id="KW-0614">Plasmid</keyword>
<comment type="similarity">
    <text evidence="3">Belongs to the peptidase M10B family.</text>
</comment>
<dbReference type="PROSITE" id="PS00330">
    <property type="entry name" value="HEMOLYSIN_CALCIUM"/>
    <property type="match status" value="1"/>
</dbReference>
<accession>A0A4D8RKP9</accession>
<dbReference type="PANTHER" id="PTHR38340:SF1">
    <property type="entry name" value="S-LAYER PROTEIN"/>
    <property type="match status" value="1"/>
</dbReference>
<dbReference type="GO" id="GO:0008237">
    <property type="term" value="F:metallopeptidase activity"/>
    <property type="evidence" value="ECO:0007669"/>
    <property type="project" value="InterPro"/>
</dbReference>
<dbReference type="GO" id="GO:0005615">
    <property type="term" value="C:extracellular space"/>
    <property type="evidence" value="ECO:0007669"/>
    <property type="project" value="InterPro"/>
</dbReference>
<dbReference type="GO" id="GO:0008270">
    <property type="term" value="F:zinc ion binding"/>
    <property type="evidence" value="ECO:0007669"/>
    <property type="project" value="InterPro"/>
</dbReference>
<evidence type="ECO:0000259" key="6">
    <source>
        <dbReference type="SMART" id="SM00235"/>
    </source>
</evidence>
<evidence type="ECO:0000256" key="4">
    <source>
        <dbReference type="ARBA" id="ARBA00022525"/>
    </source>
</evidence>
<dbReference type="InterPro" id="IPR050557">
    <property type="entry name" value="RTX_toxin/Mannuronan_C5-epim"/>
</dbReference>
<gene>
    <name evidence="7" type="ORF">D3869_32205</name>
</gene>
<dbReference type="PANTHER" id="PTHR38340">
    <property type="entry name" value="S-LAYER PROTEIN"/>
    <property type="match status" value="1"/>
</dbReference>
<geneLocation type="plasmid" evidence="7">
    <name>p5</name>
</geneLocation>
<dbReference type="InterPro" id="IPR011049">
    <property type="entry name" value="Serralysin-like_metalloprot_C"/>
</dbReference>
<keyword evidence="4" id="KW-0964">Secreted</keyword>
<keyword evidence="5" id="KW-0677">Repeat</keyword>
<dbReference type="Pfam" id="PF08548">
    <property type="entry name" value="Peptidase_M10_C"/>
    <property type="match status" value="1"/>
</dbReference>
<dbReference type="AlphaFoldDB" id="A0A4D8RKP9"/>
<comment type="subcellular location">
    <subcellularLocation>
        <location evidence="2">Secreted</location>
    </subcellularLocation>
</comment>
<dbReference type="InterPro" id="IPR001343">
    <property type="entry name" value="Hemolysn_Ca-bd"/>
</dbReference>
<dbReference type="RefSeq" id="WP_137143700.1">
    <property type="nucleotide sequence ID" value="NZ_CP032350.1"/>
</dbReference>
<dbReference type="Pfam" id="PF00353">
    <property type="entry name" value="HemolysinCabind"/>
    <property type="match status" value="2"/>
</dbReference>
<dbReference type="Gene3D" id="2.150.10.10">
    <property type="entry name" value="Serralysin-like metalloprotease, C-terminal"/>
    <property type="match status" value="1"/>
</dbReference>
<reference evidence="7 8" key="1">
    <citation type="submission" date="2018-09" db="EMBL/GenBank/DDBJ databases">
        <title>Whole genome based analysis of evolution and adaptive divergence in Indian and Brazilian strains of Azospirillum brasilense.</title>
        <authorList>
            <person name="Singh C."/>
            <person name="Tripathi A.K."/>
        </authorList>
    </citation>
    <scope>NUCLEOTIDE SEQUENCE [LARGE SCALE GENOMIC DNA]</scope>
    <source>
        <strain evidence="7 8">MTCC4039</strain>
        <plasmid evidence="7 8">p5</plasmid>
    </source>
</reference>
<evidence type="ECO:0000313" key="7">
    <source>
        <dbReference type="EMBL" id="QCO19909.1"/>
    </source>
</evidence>
<keyword evidence="7" id="KW-0645">Protease</keyword>
<evidence type="ECO:0000256" key="3">
    <source>
        <dbReference type="ARBA" id="ARBA00009490"/>
    </source>
</evidence>
<evidence type="ECO:0000256" key="2">
    <source>
        <dbReference type="ARBA" id="ARBA00004613"/>
    </source>
</evidence>
<evidence type="ECO:0000256" key="5">
    <source>
        <dbReference type="ARBA" id="ARBA00022737"/>
    </source>
</evidence>
<dbReference type="SUPFAM" id="SSF55486">
    <property type="entry name" value="Metalloproteases ('zincins'), catalytic domain"/>
    <property type="match status" value="1"/>
</dbReference>
<dbReference type="CDD" id="cd04277">
    <property type="entry name" value="ZnMc_serralysin_like"/>
    <property type="match status" value="1"/>
</dbReference>
<feature type="domain" description="Peptidase metallopeptidase" evidence="6">
    <location>
        <begin position="17"/>
        <end position="203"/>
    </location>
</feature>
<dbReference type="InterPro" id="IPR034033">
    <property type="entry name" value="Serralysin-like"/>
</dbReference>
<sequence>MLSGYKWGAGGQPGTGVSLTYSFGAAGLSAYRDGYLTPDPGSVWTLSGTAQAAIRQALGTWTAVANISCIEVPENALSCGDIRFGGSGVPDTAYTVMPVVDLPEAGDVWFGTTFADPGLSWTPGSYTYQTIVHELGHAFGLKHLHEEYGGFPVAPTGIDYQLYSTMSYRSFPGASPSMGYWQDRFPTTPMVDDIAAIQYLYGANMSTNAGDTVYSWAPGQAIFETIWDGGGNDTISWANQTTDARIDLRPGSYSDLGPSWKAGFYLEPRTLGIAYDCWIENAIGGSGNDLLIGNALDNALYGGAGDDTLIGGAGNNLLDGGEGFDTAVFEGAPSSYTILHTGAGEVTVSGPQGVNTLRSIENLSFGDLTLALSRDATPGTVASTFFGVANSASGRQFLQEASAYSGPVQNLQWQLIGSNDGEAIVGGAGNDFINGLGGMDAIDGGAGDDVLDGGTGSNFLTGGAGHDTFFLDGRSGDPVWSTVTDLEAGELITVWGWQPGQSTLTWEDWQGAGGFEGATAHIDLDGNGRIDASVTLSGHAVSSLSTMPGVVGDTAYLGIRLFG</sequence>
<organism evidence="7 8">
    <name type="scientific">Azospirillum brasilense</name>
    <dbReference type="NCBI Taxonomy" id="192"/>
    <lineage>
        <taxon>Bacteria</taxon>
        <taxon>Pseudomonadati</taxon>
        <taxon>Pseudomonadota</taxon>
        <taxon>Alphaproteobacteria</taxon>
        <taxon>Rhodospirillales</taxon>
        <taxon>Azospirillaceae</taxon>
        <taxon>Azospirillum</taxon>
    </lineage>
</organism>
<evidence type="ECO:0000313" key="8">
    <source>
        <dbReference type="Proteomes" id="UP000298693"/>
    </source>
</evidence>
<dbReference type="InterPro" id="IPR006026">
    <property type="entry name" value="Peptidase_Metallo"/>
</dbReference>
<dbReference type="SUPFAM" id="SSF51120">
    <property type="entry name" value="beta-Roll"/>
    <property type="match status" value="2"/>
</dbReference>
<dbReference type="InterPro" id="IPR024079">
    <property type="entry name" value="MetalloPept_cat_dom_sf"/>
</dbReference>
<dbReference type="GO" id="GO:0006508">
    <property type="term" value="P:proteolysis"/>
    <property type="evidence" value="ECO:0007669"/>
    <property type="project" value="UniProtKB-KW"/>
</dbReference>
<dbReference type="Proteomes" id="UP000298693">
    <property type="component" value="Plasmid p5"/>
</dbReference>
<name>A0A4D8RKP9_AZOBR</name>
<dbReference type="InterPro" id="IPR018511">
    <property type="entry name" value="Hemolysin-typ_Ca-bd_CS"/>
</dbReference>
<evidence type="ECO:0000256" key="1">
    <source>
        <dbReference type="ARBA" id="ARBA00001913"/>
    </source>
</evidence>
<dbReference type="InterPro" id="IPR013858">
    <property type="entry name" value="Peptidase_M10B_C"/>
</dbReference>
<proteinExistence type="inferred from homology"/>
<protein>
    <submittedName>
        <fullName evidence="7">Protease-like protein</fullName>
    </submittedName>
</protein>
<dbReference type="PRINTS" id="PR00313">
    <property type="entry name" value="CABNDNGRPT"/>
</dbReference>
<dbReference type="SMART" id="SM00235">
    <property type="entry name" value="ZnMc"/>
    <property type="match status" value="1"/>
</dbReference>
<dbReference type="Gene3D" id="3.40.390.10">
    <property type="entry name" value="Collagenase (Catalytic Domain)"/>
    <property type="match status" value="1"/>
</dbReference>
<dbReference type="GO" id="GO:0005509">
    <property type="term" value="F:calcium ion binding"/>
    <property type="evidence" value="ECO:0007669"/>
    <property type="project" value="InterPro"/>
</dbReference>
<keyword evidence="7" id="KW-0378">Hydrolase</keyword>
<dbReference type="EMBL" id="CP032350">
    <property type="protein sequence ID" value="QCO19909.1"/>
    <property type="molecule type" value="Genomic_DNA"/>
</dbReference>
<comment type="cofactor">
    <cofactor evidence="1">
        <name>Ca(2+)</name>
        <dbReference type="ChEBI" id="CHEBI:29108"/>
    </cofactor>
</comment>